<dbReference type="AlphaFoldDB" id="A0A5C6A1P2"/>
<dbReference type="Gene3D" id="1.10.150.120">
    <property type="entry name" value="[2Fe-2S]-binding domain"/>
    <property type="match status" value="1"/>
</dbReference>
<evidence type="ECO:0000256" key="2">
    <source>
        <dbReference type="ARBA" id="ARBA00022723"/>
    </source>
</evidence>
<dbReference type="GO" id="GO:0043885">
    <property type="term" value="F:anaerobic carbon-monoxide dehydrogenase activity"/>
    <property type="evidence" value="ECO:0007669"/>
    <property type="project" value="UniProtKB-EC"/>
</dbReference>
<dbReference type="GO" id="GO:0051537">
    <property type="term" value="F:2 iron, 2 sulfur cluster binding"/>
    <property type="evidence" value="ECO:0007669"/>
    <property type="project" value="UniProtKB-KW"/>
</dbReference>
<comment type="caution">
    <text evidence="8">The sequence shown here is derived from an EMBL/GenBank/DDBJ whole genome shotgun (WGS) entry which is preliminary data.</text>
</comment>
<organism evidence="8 9">
    <name type="scientific">Neorhodopirellula pilleata</name>
    <dbReference type="NCBI Taxonomy" id="2714738"/>
    <lineage>
        <taxon>Bacteria</taxon>
        <taxon>Pseudomonadati</taxon>
        <taxon>Planctomycetota</taxon>
        <taxon>Planctomycetia</taxon>
        <taxon>Pirellulales</taxon>
        <taxon>Pirellulaceae</taxon>
        <taxon>Neorhodopirellula</taxon>
    </lineage>
</organism>
<dbReference type="Gene3D" id="3.10.20.30">
    <property type="match status" value="1"/>
</dbReference>
<keyword evidence="5" id="KW-0411">Iron-sulfur</keyword>
<dbReference type="InterPro" id="IPR012675">
    <property type="entry name" value="Beta-grasp_dom_sf"/>
</dbReference>
<dbReference type="InterPro" id="IPR036884">
    <property type="entry name" value="2Fe-2S-bd_dom_sf"/>
</dbReference>
<dbReference type="PROSITE" id="PS00197">
    <property type="entry name" value="2FE2S_FER_1"/>
    <property type="match status" value="1"/>
</dbReference>
<dbReference type="CDD" id="cd00207">
    <property type="entry name" value="fer2"/>
    <property type="match status" value="1"/>
</dbReference>
<feature type="region of interest" description="Disordered" evidence="6">
    <location>
        <begin position="99"/>
        <end position="121"/>
    </location>
</feature>
<dbReference type="InterPro" id="IPR052914">
    <property type="entry name" value="Aldehyde_Oxdr_Iron-Sulfur"/>
</dbReference>
<dbReference type="PROSITE" id="PS51085">
    <property type="entry name" value="2FE2S_FER_2"/>
    <property type="match status" value="1"/>
</dbReference>
<dbReference type="InterPro" id="IPR002888">
    <property type="entry name" value="2Fe-2S-bd"/>
</dbReference>
<dbReference type="SUPFAM" id="SSF54292">
    <property type="entry name" value="2Fe-2S ferredoxin-like"/>
    <property type="match status" value="1"/>
</dbReference>
<gene>
    <name evidence="8" type="primary">cutS</name>
    <name evidence="8" type="ORF">Pla100_44450</name>
</gene>
<evidence type="ECO:0000256" key="4">
    <source>
        <dbReference type="ARBA" id="ARBA00023004"/>
    </source>
</evidence>
<dbReference type="EC" id="1.2.7.4" evidence="8"/>
<evidence type="ECO:0000259" key="7">
    <source>
        <dbReference type="PROSITE" id="PS51085"/>
    </source>
</evidence>
<keyword evidence="1" id="KW-0001">2Fe-2S</keyword>
<name>A0A5C6A1P2_9BACT</name>
<evidence type="ECO:0000313" key="8">
    <source>
        <dbReference type="EMBL" id="TWT93128.1"/>
    </source>
</evidence>
<dbReference type="Pfam" id="PF00111">
    <property type="entry name" value="Fer2"/>
    <property type="match status" value="1"/>
</dbReference>
<dbReference type="GO" id="GO:0046872">
    <property type="term" value="F:metal ion binding"/>
    <property type="evidence" value="ECO:0007669"/>
    <property type="project" value="UniProtKB-KW"/>
</dbReference>
<dbReference type="InterPro" id="IPR001041">
    <property type="entry name" value="2Fe-2S_ferredoxin-type"/>
</dbReference>
<keyword evidence="4" id="KW-0408">Iron</keyword>
<dbReference type="EMBL" id="SJPM01000010">
    <property type="protein sequence ID" value="TWT93128.1"/>
    <property type="molecule type" value="Genomic_DNA"/>
</dbReference>
<keyword evidence="9" id="KW-1185">Reference proteome</keyword>
<proteinExistence type="predicted"/>
<protein>
    <submittedName>
        <fullName evidence="8">Carbon monoxide dehydrogenase small chain</fullName>
        <ecNumber evidence="8">1.2.7.4</ecNumber>
    </submittedName>
</protein>
<dbReference type="Pfam" id="PF01799">
    <property type="entry name" value="Fer2_2"/>
    <property type="match status" value="1"/>
</dbReference>
<evidence type="ECO:0000256" key="1">
    <source>
        <dbReference type="ARBA" id="ARBA00022714"/>
    </source>
</evidence>
<dbReference type="Proteomes" id="UP000316213">
    <property type="component" value="Unassembled WGS sequence"/>
</dbReference>
<dbReference type="PANTHER" id="PTHR45331">
    <property type="entry name" value="OXIDOREDUCTASE, IRON-SULPHUR BINDING SUBUNIT-RELATED-RELATED"/>
    <property type="match status" value="1"/>
</dbReference>
<evidence type="ECO:0000256" key="5">
    <source>
        <dbReference type="ARBA" id="ARBA00023014"/>
    </source>
</evidence>
<evidence type="ECO:0000313" key="9">
    <source>
        <dbReference type="Proteomes" id="UP000316213"/>
    </source>
</evidence>
<dbReference type="OrthoDB" id="9796880at2"/>
<dbReference type="FunFam" id="3.10.20.30:FF:000020">
    <property type="entry name" value="Xanthine dehydrogenase iron-sulfur subunit"/>
    <property type="match status" value="1"/>
</dbReference>
<keyword evidence="3 8" id="KW-0560">Oxidoreductase</keyword>
<evidence type="ECO:0000256" key="3">
    <source>
        <dbReference type="ARBA" id="ARBA00023002"/>
    </source>
</evidence>
<accession>A0A5C6A1P2</accession>
<evidence type="ECO:0000256" key="6">
    <source>
        <dbReference type="SAM" id="MobiDB-lite"/>
    </source>
</evidence>
<dbReference type="PANTHER" id="PTHR45331:SF2">
    <property type="entry name" value="OXIDOREDUCTASE WITH IRON-SULFUR SUBUNIT"/>
    <property type="match status" value="1"/>
</dbReference>
<reference evidence="8 9" key="1">
    <citation type="submission" date="2019-02" db="EMBL/GenBank/DDBJ databases">
        <title>Deep-cultivation of Planctomycetes and their phenomic and genomic characterization uncovers novel biology.</title>
        <authorList>
            <person name="Wiegand S."/>
            <person name="Jogler M."/>
            <person name="Boedeker C."/>
            <person name="Pinto D."/>
            <person name="Vollmers J."/>
            <person name="Rivas-Marin E."/>
            <person name="Kohn T."/>
            <person name="Peeters S.H."/>
            <person name="Heuer A."/>
            <person name="Rast P."/>
            <person name="Oberbeckmann S."/>
            <person name="Bunk B."/>
            <person name="Jeske O."/>
            <person name="Meyerdierks A."/>
            <person name="Storesund J.E."/>
            <person name="Kallscheuer N."/>
            <person name="Luecker S."/>
            <person name="Lage O.M."/>
            <person name="Pohl T."/>
            <person name="Merkel B.J."/>
            <person name="Hornburger P."/>
            <person name="Mueller R.-W."/>
            <person name="Bruemmer F."/>
            <person name="Labrenz M."/>
            <person name="Spormann A.M."/>
            <person name="Op Den Camp H."/>
            <person name="Overmann J."/>
            <person name="Amann R."/>
            <person name="Jetten M.S.M."/>
            <person name="Mascher T."/>
            <person name="Medema M.H."/>
            <person name="Devos D.P."/>
            <person name="Kaster A.-K."/>
            <person name="Ovreas L."/>
            <person name="Rohde M."/>
            <person name="Galperin M.Y."/>
            <person name="Jogler C."/>
        </authorList>
    </citation>
    <scope>NUCLEOTIDE SEQUENCE [LARGE SCALE GENOMIC DNA]</scope>
    <source>
        <strain evidence="8 9">Pla100</strain>
    </source>
</reference>
<keyword evidence="2" id="KW-0479">Metal-binding</keyword>
<sequence length="295" mass="31172">MEDDVIEGSSLRLRGRFGPRSISRLHCNPATGSNGSLIGVATNQSGESRRETGFAARCLRSVDRVIASIDFHGAGPLKNPPEIKRREFLRNVGAASATGAVHASHSHADESASSTNGEASGNAAQIDRVKISIRINGQPHDLTIDSRTTLVDLLRENLGLFGTKKGCDHGSCGACTVHIDGKRVLSCLTLAATIDGADVRTIEGLAGEDSLHPMQEAFLRCDAYQCGYCTPGQIMSGVACIDEGHASGPAEETREWMSGNLCRCSAYPNILAAVRQTAGSEPVNDPTEATLEASR</sequence>
<feature type="domain" description="2Fe-2S ferredoxin-type" evidence="7">
    <location>
        <begin position="129"/>
        <end position="205"/>
    </location>
</feature>
<dbReference type="InterPro" id="IPR036010">
    <property type="entry name" value="2Fe-2S_ferredoxin-like_sf"/>
</dbReference>
<dbReference type="SUPFAM" id="SSF47741">
    <property type="entry name" value="CO dehydrogenase ISP C-domain like"/>
    <property type="match status" value="1"/>
</dbReference>
<dbReference type="InterPro" id="IPR006058">
    <property type="entry name" value="2Fe2S_fd_BS"/>
</dbReference>